<comment type="caution">
    <text evidence="1">The sequence shown here is derived from an EMBL/GenBank/DDBJ whole genome shotgun (WGS) entry which is preliminary data.</text>
</comment>
<keyword evidence="2" id="KW-1185">Reference proteome</keyword>
<evidence type="ECO:0000313" key="2">
    <source>
        <dbReference type="Proteomes" id="UP001303046"/>
    </source>
</evidence>
<protein>
    <recommendedName>
        <fullName evidence="3">VASt domain-containing protein</fullName>
    </recommendedName>
</protein>
<accession>A0ABR1CHY4</accession>
<proteinExistence type="predicted"/>
<dbReference type="Proteomes" id="UP001303046">
    <property type="component" value="Unassembled WGS sequence"/>
</dbReference>
<evidence type="ECO:0008006" key="3">
    <source>
        <dbReference type="Google" id="ProtNLM"/>
    </source>
</evidence>
<gene>
    <name evidence="1" type="primary">Necator_chrII.g8046</name>
    <name evidence="1" type="ORF">RB195_020252</name>
</gene>
<organism evidence="1 2">
    <name type="scientific">Necator americanus</name>
    <name type="common">Human hookworm</name>
    <dbReference type="NCBI Taxonomy" id="51031"/>
    <lineage>
        <taxon>Eukaryota</taxon>
        <taxon>Metazoa</taxon>
        <taxon>Ecdysozoa</taxon>
        <taxon>Nematoda</taxon>
        <taxon>Chromadorea</taxon>
        <taxon>Rhabditida</taxon>
        <taxon>Rhabditina</taxon>
        <taxon>Rhabditomorpha</taxon>
        <taxon>Strongyloidea</taxon>
        <taxon>Ancylostomatidae</taxon>
        <taxon>Bunostominae</taxon>
        <taxon>Necator</taxon>
    </lineage>
</organism>
<evidence type="ECO:0000313" key="1">
    <source>
        <dbReference type="EMBL" id="KAK6738039.1"/>
    </source>
</evidence>
<sequence>MKFETSFETEKAHFCSSVVGSSLQNRCIALAEYRLFSGSCPPKPVRTPLFLTPIRSRDYISAYDAIIFSNATTTHTELYVDIVSAWNVEQKYDLAARWKEYLLLATKEESSRIRLNTRGLLVPSKPLGTANHASMYCGKADLLSTEPGEQQQFTTSGDVFVMATQIDCENDMGNSPATIKVRQKICRHLAIIAAMKLLLFPLIGLVADGHGTQWKSVADQLSTVVAEATAVTLIHKENA</sequence>
<reference evidence="1 2" key="1">
    <citation type="submission" date="2023-08" db="EMBL/GenBank/DDBJ databases">
        <title>A Necator americanus chromosomal reference genome.</title>
        <authorList>
            <person name="Ilik V."/>
            <person name="Petrzelkova K.J."/>
            <person name="Pardy F."/>
            <person name="Fuh T."/>
            <person name="Niatou-Singa F.S."/>
            <person name="Gouil Q."/>
            <person name="Baker L."/>
            <person name="Ritchie M.E."/>
            <person name="Jex A.R."/>
            <person name="Gazzola D."/>
            <person name="Li H."/>
            <person name="Toshio Fujiwara R."/>
            <person name="Zhan B."/>
            <person name="Aroian R.V."/>
            <person name="Pafco B."/>
            <person name="Schwarz E.M."/>
        </authorList>
    </citation>
    <scope>NUCLEOTIDE SEQUENCE [LARGE SCALE GENOMIC DNA]</scope>
    <source>
        <strain evidence="1 2">Aroian</strain>
        <tissue evidence="1">Whole animal</tissue>
    </source>
</reference>
<name>A0ABR1CHY4_NECAM</name>
<dbReference type="EMBL" id="JAVFWL010000002">
    <property type="protein sequence ID" value="KAK6738039.1"/>
    <property type="molecule type" value="Genomic_DNA"/>
</dbReference>